<feature type="domain" description="Methyltransferase type 11" evidence="1">
    <location>
        <begin position="34"/>
        <end position="120"/>
    </location>
</feature>
<dbReference type="RefSeq" id="WP_248206721.1">
    <property type="nucleotide sequence ID" value="NZ_JALNMH010000004.1"/>
</dbReference>
<keyword evidence="2" id="KW-0808">Transferase</keyword>
<evidence type="ECO:0000259" key="1">
    <source>
        <dbReference type="Pfam" id="PF08241"/>
    </source>
</evidence>
<sequence>MNAEALSAIRAFELRLVSEAIRGHFGARRDILVLDVGAGTGEQAALLSELGYQVTALDIGSSAYKGRRVFPVQDYDGVRLPLDDESVDVVFSSNLLEHLLPLEPLLSEMARVLRRTGIAVHVVPSASWRVWTTLLHPAWVFKRAVQFLLGKRRPPPMLGTDSLSVRERPGGLRLLLPSRHGERGNFVTETWYFSTRWWARKFRALNWELERVSACGVFYSGTMLLGNALRLGARTALARVLGSSSTLFVLRYGPSRDVARGD</sequence>
<dbReference type="EMBL" id="JALNMH010000004">
    <property type="protein sequence ID" value="MCK7593334.1"/>
    <property type="molecule type" value="Genomic_DNA"/>
</dbReference>
<dbReference type="SUPFAM" id="SSF53335">
    <property type="entry name" value="S-adenosyl-L-methionine-dependent methyltransferases"/>
    <property type="match status" value="1"/>
</dbReference>
<name>A0ABT0GFL7_9GAMM</name>
<dbReference type="GO" id="GO:0008168">
    <property type="term" value="F:methyltransferase activity"/>
    <property type="evidence" value="ECO:0007669"/>
    <property type="project" value="UniProtKB-KW"/>
</dbReference>
<dbReference type="GO" id="GO:0032259">
    <property type="term" value="P:methylation"/>
    <property type="evidence" value="ECO:0007669"/>
    <property type="project" value="UniProtKB-KW"/>
</dbReference>
<evidence type="ECO:0000313" key="3">
    <source>
        <dbReference type="Proteomes" id="UP001431449"/>
    </source>
</evidence>
<gene>
    <name evidence="2" type="ORF">M0G41_06595</name>
</gene>
<comment type="caution">
    <text evidence="2">The sequence shown here is derived from an EMBL/GenBank/DDBJ whole genome shotgun (WGS) entry which is preliminary data.</text>
</comment>
<dbReference type="InterPro" id="IPR013216">
    <property type="entry name" value="Methyltransf_11"/>
</dbReference>
<keyword evidence="2" id="KW-0489">Methyltransferase</keyword>
<dbReference type="Pfam" id="PF08241">
    <property type="entry name" value="Methyltransf_11"/>
    <property type="match status" value="1"/>
</dbReference>
<protein>
    <submittedName>
        <fullName evidence="2">Class I SAM-dependent methyltransferase</fullName>
    </submittedName>
</protein>
<accession>A0ABT0GFL7</accession>
<proteinExistence type="predicted"/>
<keyword evidence="3" id="KW-1185">Reference proteome</keyword>
<dbReference type="CDD" id="cd02440">
    <property type="entry name" value="AdoMet_MTases"/>
    <property type="match status" value="1"/>
</dbReference>
<reference evidence="2" key="1">
    <citation type="submission" date="2022-04" db="EMBL/GenBank/DDBJ databases">
        <title>Lysobacter sp. CAU 1642 isolated from sea sand.</title>
        <authorList>
            <person name="Kim W."/>
        </authorList>
    </citation>
    <scope>NUCLEOTIDE SEQUENCE</scope>
    <source>
        <strain evidence="2">CAU 1642</strain>
    </source>
</reference>
<dbReference type="Gene3D" id="3.40.50.150">
    <property type="entry name" value="Vaccinia Virus protein VP39"/>
    <property type="match status" value="1"/>
</dbReference>
<evidence type="ECO:0000313" key="2">
    <source>
        <dbReference type="EMBL" id="MCK7593334.1"/>
    </source>
</evidence>
<dbReference type="Proteomes" id="UP001431449">
    <property type="component" value="Unassembled WGS sequence"/>
</dbReference>
<organism evidence="2 3">
    <name type="scientific">Pseudomarimonas salicorniae</name>
    <dbReference type="NCBI Taxonomy" id="2933270"/>
    <lineage>
        <taxon>Bacteria</taxon>
        <taxon>Pseudomonadati</taxon>
        <taxon>Pseudomonadota</taxon>
        <taxon>Gammaproteobacteria</taxon>
        <taxon>Lysobacterales</taxon>
        <taxon>Lysobacteraceae</taxon>
        <taxon>Pseudomarimonas</taxon>
    </lineage>
</organism>
<dbReference type="InterPro" id="IPR029063">
    <property type="entry name" value="SAM-dependent_MTases_sf"/>
</dbReference>